<dbReference type="InterPro" id="IPR008250">
    <property type="entry name" value="ATPase_P-typ_transduc_dom_A_sf"/>
</dbReference>
<dbReference type="SUPFAM" id="SSF81665">
    <property type="entry name" value="Calcium ATPase, transmembrane domain M"/>
    <property type="match status" value="1"/>
</dbReference>
<dbReference type="SUPFAM" id="SSF81660">
    <property type="entry name" value="Metal cation-transporting ATPase, ATP-binding domain N"/>
    <property type="match status" value="1"/>
</dbReference>
<keyword evidence="13" id="KW-1278">Translocase</keyword>
<dbReference type="InterPro" id="IPR023214">
    <property type="entry name" value="HAD_sf"/>
</dbReference>
<keyword evidence="6" id="KW-1003">Cell membrane</keyword>
<dbReference type="InterPro" id="IPR004014">
    <property type="entry name" value="ATPase_P-typ_cation-transptr_N"/>
</dbReference>
<dbReference type="PRINTS" id="PR01836">
    <property type="entry name" value="MGATPASE"/>
</dbReference>
<feature type="transmembrane region" description="Helical" evidence="18">
    <location>
        <begin position="96"/>
        <end position="115"/>
    </location>
</feature>
<dbReference type="InterPro" id="IPR018303">
    <property type="entry name" value="ATPase_P-typ_P_site"/>
</dbReference>
<feature type="transmembrane region" description="Helical" evidence="18">
    <location>
        <begin position="288"/>
        <end position="312"/>
    </location>
</feature>
<dbReference type="Gene3D" id="1.20.1110.10">
    <property type="entry name" value="Calcium-transporting ATPase, transmembrane domain"/>
    <property type="match status" value="1"/>
</dbReference>
<dbReference type="NCBIfam" id="TIGR01524">
    <property type="entry name" value="ATPase-IIIB_Mg"/>
    <property type="match status" value="1"/>
</dbReference>
<dbReference type="KEGG" id="mana:MAMMFC1_03155"/>
<gene>
    <name evidence="20" type="primary">mgtB_2</name>
    <name evidence="20" type="ORF">MAMMFC1_03155</name>
</gene>
<dbReference type="NCBIfam" id="TIGR01494">
    <property type="entry name" value="ATPase_P-type"/>
    <property type="match status" value="1"/>
</dbReference>
<evidence type="ECO:0000313" key="20">
    <source>
        <dbReference type="EMBL" id="BBB92462.1"/>
    </source>
</evidence>
<name>A0A348AN14_9FIRM</name>
<dbReference type="EMBL" id="AP018449">
    <property type="protein sequence ID" value="BBB92462.1"/>
    <property type="molecule type" value="Genomic_DNA"/>
</dbReference>
<keyword evidence="7" id="KW-0997">Cell inner membrane</keyword>
<dbReference type="GO" id="GO:0005524">
    <property type="term" value="F:ATP binding"/>
    <property type="evidence" value="ECO:0007669"/>
    <property type="project" value="UniProtKB-KW"/>
</dbReference>
<dbReference type="SFLD" id="SFLDF00027">
    <property type="entry name" value="p-type_atpase"/>
    <property type="match status" value="1"/>
</dbReference>
<dbReference type="Pfam" id="PF00122">
    <property type="entry name" value="E1-E2_ATPase"/>
    <property type="match status" value="1"/>
</dbReference>
<dbReference type="InterPro" id="IPR006415">
    <property type="entry name" value="P-type_ATPase_IIIB"/>
</dbReference>
<reference evidence="20 21" key="1">
    <citation type="journal article" date="2018" name="Int. J. Syst. Evol. Microbiol.">
        <title>Methylomusa anaerophila gen. nov., sp. nov., an anaerobic methanol-utilizing bacterium isolated from a microbial fuel cell.</title>
        <authorList>
            <person name="Amano N."/>
            <person name="Yamamuro A."/>
            <person name="Miyahara M."/>
            <person name="Kouzuma A."/>
            <person name="Abe T."/>
            <person name="Watanabe K."/>
        </authorList>
    </citation>
    <scope>NUCLEOTIDE SEQUENCE [LARGE SCALE GENOMIC DNA]</scope>
    <source>
        <strain evidence="20 21">MMFC1</strain>
    </source>
</reference>
<feature type="domain" description="Cation-transporting P-type ATPase N-terminal" evidence="19">
    <location>
        <begin position="13"/>
        <end position="86"/>
    </location>
</feature>
<dbReference type="OrthoDB" id="9760364at2"/>
<dbReference type="SUPFAM" id="SSF81653">
    <property type="entry name" value="Calcium ATPase, transduction domain A"/>
    <property type="match status" value="1"/>
</dbReference>
<evidence type="ECO:0000313" key="21">
    <source>
        <dbReference type="Proteomes" id="UP000276437"/>
    </source>
</evidence>
<keyword evidence="8" id="KW-0597">Phosphoprotein</keyword>
<feature type="transmembrane region" description="Helical" evidence="18">
    <location>
        <begin position="856"/>
        <end position="875"/>
    </location>
</feature>
<keyword evidence="10" id="KW-0547">Nucleotide-binding</keyword>
<evidence type="ECO:0000256" key="5">
    <source>
        <dbReference type="ARBA" id="ARBA00013555"/>
    </source>
</evidence>
<evidence type="ECO:0000256" key="17">
    <source>
        <dbReference type="ARBA" id="ARBA00047295"/>
    </source>
</evidence>
<dbReference type="Gene3D" id="2.70.150.10">
    <property type="entry name" value="Calcium-transporting ATPase, cytoplasmic transduction domain A"/>
    <property type="match status" value="1"/>
</dbReference>
<keyword evidence="14 18" id="KW-1133">Transmembrane helix</keyword>
<dbReference type="SFLD" id="SFLDG00002">
    <property type="entry name" value="C1.7:_P-type_atpase_like"/>
    <property type="match status" value="1"/>
</dbReference>
<dbReference type="RefSeq" id="WP_126309331.1">
    <property type="nucleotide sequence ID" value="NZ_AP018449.1"/>
</dbReference>
<protein>
    <recommendedName>
        <fullName evidence="5">Magnesium-transporting ATPase, P-type 1</fullName>
        <ecNumber evidence="4">7.2.2.14</ecNumber>
    </recommendedName>
    <alternativeName>
        <fullName evidence="16">Mg(2+) transport ATPase, P-type 1</fullName>
    </alternativeName>
</protein>
<comment type="similarity">
    <text evidence="3">Belongs to the cation transport ATPase (P-type) (TC 3.A.3) family. Type IIIB subfamily.</text>
</comment>
<evidence type="ECO:0000259" key="19">
    <source>
        <dbReference type="SMART" id="SM00831"/>
    </source>
</evidence>
<organism evidence="20 21">
    <name type="scientific">Methylomusa anaerophila</name>
    <dbReference type="NCBI Taxonomy" id="1930071"/>
    <lineage>
        <taxon>Bacteria</taxon>
        <taxon>Bacillati</taxon>
        <taxon>Bacillota</taxon>
        <taxon>Negativicutes</taxon>
        <taxon>Selenomonadales</taxon>
        <taxon>Sporomusaceae</taxon>
        <taxon>Methylomusa</taxon>
    </lineage>
</organism>
<feature type="transmembrane region" description="Helical" evidence="18">
    <location>
        <begin position="65"/>
        <end position="84"/>
    </location>
</feature>
<comment type="catalytic activity">
    <reaction evidence="17">
        <text>Mg(2+)(out) + ATP + H2O = Mg(2+)(in) + ADP + phosphate + H(+)</text>
        <dbReference type="Rhea" id="RHEA:10260"/>
        <dbReference type="ChEBI" id="CHEBI:15377"/>
        <dbReference type="ChEBI" id="CHEBI:15378"/>
        <dbReference type="ChEBI" id="CHEBI:18420"/>
        <dbReference type="ChEBI" id="CHEBI:30616"/>
        <dbReference type="ChEBI" id="CHEBI:43474"/>
        <dbReference type="ChEBI" id="CHEBI:456216"/>
        <dbReference type="EC" id="7.2.2.14"/>
    </reaction>
</comment>
<evidence type="ECO:0000256" key="14">
    <source>
        <dbReference type="ARBA" id="ARBA00022989"/>
    </source>
</evidence>
<comment type="function">
    <text evidence="1">Mediates magnesium influx to the cytosol.</text>
</comment>
<feature type="transmembrane region" description="Helical" evidence="18">
    <location>
        <begin position="825"/>
        <end position="844"/>
    </location>
</feature>
<feature type="transmembrane region" description="Helical" evidence="18">
    <location>
        <begin position="741"/>
        <end position="764"/>
    </location>
</feature>
<evidence type="ECO:0000256" key="2">
    <source>
        <dbReference type="ARBA" id="ARBA00004429"/>
    </source>
</evidence>
<keyword evidence="15 18" id="KW-0472">Membrane</keyword>
<evidence type="ECO:0000256" key="9">
    <source>
        <dbReference type="ARBA" id="ARBA00022692"/>
    </source>
</evidence>
<evidence type="ECO:0000256" key="18">
    <source>
        <dbReference type="SAM" id="Phobius"/>
    </source>
</evidence>
<keyword evidence="9 18" id="KW-0812">Transmembrane</keyword>
<evidence type="ECO:0000256" key="6">
    <source>
        <dbReference type="ARBA" id="ARBA00022475"/>
    </source>
</evidence>
<sequence length="887" mass="98900">MNKASLLNDRMEKYAHSDTTVLYNDLGISRNGLRLEQLEEMKKKYGDNNIVSRKSDTIWFRLRRAFINPFTIILFVLAIVSFVTDIWRTNNFNKNVTTVIIIIVMILVSGTVRFIQEIRAKHAYDQLDRLVHTHVNVKRDGVIIKVPAEDLVVGDLIYLSAGDRVPADMRLTNTRDLFVSQSAITGESGILEKNSRQHKYTEQMAFSQYENLVFMGTTVISGKGEGVVLAVGKETLYGNFIQPNALTSNSFEKGANSIAWVLLRFMAVLVPIVFIISGITKGNWMESFLFALSVAVGLTPEMLPMVITTCLAKGSISMSKKQTIIKNINAMQVFGSMDVLCMDKTGTLTNVAIVLEYYMDILGNESNEVLRFAYLNSLYHSGVKNPIDNAILKCRNMPGKNEYYEDLARQYHKADEIPFDYSRKYVSTLIADDNGNHQLVMKGDVGAVFSRCAFVEYQGTVQPISEDGRSSVAAVVDEMLGDGMKVIAVARKDLDNQKTLSLPDESNMILMGYLAFFDAPKKSAAQSIAKLKNLQVKTKILTGDHQQIALSICSRIGIASEKILTGADINGLSDLELQLAVEKTDVFAELTPSQKVRIVTALRDNGHTVGFLGDGMNDIPAICEADVGISVDTAVDAAKDVADVILLQKDLNVLEEGILEGRKTFTNMSKYIKITASSNFGNILSIVCASAFLPFLPIAAIQILLLNLLYDILCIVLPWDHVDQEVFSSSREWSGKMLGRFMRFFGPISSIFDVITFLFLYFVLCPTLTGGLLFTQLTDPAMKFRYIALFQTGWFLESMWTQVLIIHMLRTKKIPFLQSRPSAPVMLITVIGILLFTGLTFTPMVDVLGLTVLPPWYFGFLLVVVASYMLLTTVLKRIYIAKYDELI</sequence>
<dbReference type="InterPro" id="IPR044492">
    <property type="entry name" value="P_typ_ATPase_HD_dom"/>
</dbReference>
<keyword evidence="20" id="KW-0378">Hydrolase</keyword>
<dbReference type="Pfam" id="PF00689">
    <property type="entry name" value="Cation_ATPase_C"/>
    <property type="match status" value="1"/>
</dbReference>
<dbReference type="SFLD" id="SFLDS00003">
    <property type="entry name" value="Haloacid_Dehalogenase"/>
    <property type="match status" value="1"/>
</dbReference>
<comment type="subcellular location">
    <subcellularLocation>
        <location evidence="2">Cell inner membrane</location>
        <topology evidence="2">Multi-pass membrane protein</topology>
    </subcellularLocation>
</comment>
<dbReference type="InterPro" id="IPR059000">
    <property type="entry name" value="ATPase_P-type_domA"/>
</dbReference>
<keyword evidence="12" id="KW-0460">Magnesium</keyword>
<dbReference type="Pfam" id="PF13246">
    <property type="entry name" value="Cation_ATPase"/>
    <property type="match status" value="1"/>
</dbReference>
<dbReference type="Gene3D" id="3.40.1110.10">
    <property type="entry name" value="Calcium-transporting ATPase, cytoplasmic domain N"/>
    <property type="match status" value="1"/>
</dbReference>
<evidence type="ECO:0000256" key="13">
    <source>
        <dbReference type="ARBA" id="ARBA00022967"/>
    </source>
</evidence>
<feature type="transmembrane region" description="Helical" evidence="18">
    <location>
        <begin position="258"/>
        <end position="276"/>
    </location>
</feature>
<accession>A0A348AN14</accession>
<keyword evidence="11" id="KW-0067">ATP-binding</keyword>
<dbReference type="Gene3D" id="3.40.50.1000">
    <property type="entry name" value="HAD superfamily/HAD-like"/>
    <property type="match status" value="1"/>
</dbReference>
<dbReference type="InterPro" id="IPR001757">
    <property type="entry name" value="P_typ_ATPase"/>
</dbReference>
<dbReference type="InterPro" id="IPR036412">
    <property type="entry name" value="HAD-like_sf"/>
</dbReference>
<dbReference type="InterPro" id="IPR023298">
    <property type="entry name" value="ATPase_P-typ_TM_dom_sf"/>
</dbReference>
<evidence type="ECO:0000256" key="12">
    <source>
        <dbReference type="ARBA" id="ARBA00022842"/>
    </source>
</evidence>
<dbReference type="EC" id="7.2.2.14" evidence="4"/>
<evidence type="ECO:0000256" key="3">
    <source>
        <dbReference type="ARBA" id="ARBA00008746"/>
    </source>
</evidence>
<feature type="transmembrane region" description="Helical" evidence="18">
    <location>
        <begin position="784"/>
        <end position="805"/>
    </location>
</feature>
<dbReference type="GO" id="GO:0015444">
    <property type="term" value="F:P-type magnesium transporter activity"/>
    <property type="evidence" value="ECO:0007669"/>
    <property type="project" value="UniProtKB-EC"/>
</dbReference>
<evidence type="ECO:0000256" key="11">
    <source>
        <dbReference type="ARBA" id="ARBA00022840"/>
    </source>
</evidence>
<dbReference type="SUPFAM" id="SSF56784">
    <property type="entry name" value="HAD-like"/>
    <property type="match status" value="1"/>
</dbReference>
<dbReference type="InterPro" id="IPR006068">
    <property type="entry name" value="ATPase_P-typ_cation-transptr_C"/>
</dbReference>
<dbReference type="Pfam" id="PF00690">
    <property type="entry name" value="Cation_ATPase_N"/>
    <property type="match status" value="1"/>
</dbReference>
<dbReference type="PANTHER" id="PTHR42861">
    <property type="entry name" value="CALCIUM-TRANSPORTING ATPASE"/>
    <property type="match status" value="1"/>
</dbReference>
<keyword evidence="21" id="KW-1185">Reference proteome</keyword>
<evidence type="ECO:0000256" key="15">
    <source>
        <dbReference type="ARBA" id="ARBA00023136"/>
    </source>
</evidence>
<evidence type="ECO:0000256" key="16">
    <source>
        <dbReference type="ARBA" id="ARBA00029806"/>
    </source>
</evidence>
<evidence type="ECO:0000256" key="7">
    <source>
        <dbReference type="ARBA" id="ARBA00022519"/>
    </source>
</evidence>
<evidence type="ECO:0000256" key="10">
    <source>
        <dbReference type="ARBA" id="ARBA00022741"/>
    </source>
</evidence>
<proteinExistence type="inferred from homology"/>
<dbReference type="PROSITE" id="PS00154">
    <property type="entry name" value="ATPASE_E1_E2"/>
    <property type="match status" value="1"/>
</dbReference>
<dbReference type="AlphaFoldDB" id="A0A348AN14"/>
<dbReference type="InterPro" id="IPR023299">
    <property type="entry name" value="ATPase_P-typ_cyto_dom_N"/>
</dbReference>
<evidence type="ECO:0000256" key="8">
    <source>
        <dbReference type="ARBA" id="ARBA00022553"/>
    </source>
</evidence>
<dbReference type="GO" id="GO:0016887">
    <property type="term" value="F:ATP hydrolysis activity"/>
    <property type="evidence" value="ECO:0007669"/>
    <property type="project" value="InterPro"/>
</dbReference>
<evidence type="ECO:0000256" key="4">
    <source>
        <dbReference type="ARBA" id="ARBA00012786"/>
    </source>
</evidence>
<dbReference type="Proteomes" id="UP000276437">
    <property type="component" value="Chromosome"/>
</dbReference>
<evidence type="ECO:0000256" key="1">
    <source>
        <dbReference type="ARBA" id="ARBA00003954"/>
    </source>
</evidence>
<dbReference type="SMART" id="SM00831">
    <property type="entry name" value="Cation_ATPase_N"/>
    <property type="match status" value="1"/>
</dbReference>
<dbReference type="GO" id="GO:0005886">
    <property type="term" value="C:plasma membrane"/>
    <property type="evidence" value="ECO:0007669"/>
    <property type="project" value="UniProtKB-SubCell"/>
</dbReference>